<dbReference type="Proteomes" id="UP000282196">
    <property type="component" value="Unassembled WGS sequence"/>
</dbReference>
<keyword evidence="2" id="KW-1185">Reference proteome</keyword>
<accession>A0A388TJ72</accession>
<dbReference type="AlphaFoldDB" id="A0A388TJ72"/>
<gene>
    <name evidence="1" type="ORF">RDn1_007</name>
</gene>
<evidence type="ECO:0000313" key="2">
    <source>
        <dbReference type="Proteomes" id="UP000282196"/>
    </source>
</evidence>
<dbReference type="EMBL" id="BGZP01000001">
    <property type="protein sequence ID" value="GBR77348.1"/>
    <property type="molecule type" value="Genomic_DNA"/>
</dbReference>
<protein>
    <submittedName>
        <fullName evidence="1">Uncharacterized protein</fullName>
    </submittedName>
</protein>
<sequence>MILLRKTFSYGDVIMLNVKSRISRAFMPAKSNEDYQAEIVKLEQLFHELPEIYAYLHILRTDNWFVQEKYRILNHLLDAVEYTCVLGRAHYLLP</sequence>
<evidence type="ECO:0000313" key="1">
    <source>
        <dbReference type="EMBL" id="GBR77348.1"/>
    </source>
</evidence>
<proteinExistence type="predicted"/>
<name>A0A388TJ72_9BACT</name>
<reference evidence="1 2" key="1">
    <citation type="journal article" date="2019" name="ISME J.">
        <title>Genome analyses of uncultured TG2/ZB3 bacteria in 'Margulisbacteria' specifically attached to ectosymbiotic spirochetes of protists in the termite gut.</title>
        <authorList>
            <person name="Utami Y.D."/>
            <person name="Kuwahara H."/>
            <person name="Igai K."/>
            <person name="Murakami T."/>
            <person name="Sugaya K."/>
            <person name="Morikawa T."/>
            <person name="Nagura Y."/>
            <person name="Yuki M."/>
            <person name="Deevong P."/>
            <person name="Inoue T."/>
            <person name="Kihara K."/>
            <person name="Lo N."/>
            <person name="Yamada A."/>
            <person name="Ohkuma M."/>
            <person name="Hongoh Y."/>
        </authorList>
    </citation>
    <scope>NUCLEOTIDE SEQUENCE [LARGE SCALE GENOMIC DNA]</scope>
    <source>
        <strain evidence="1">RsDinE6-01</strain>
    </source>
</reference>
<comment type="caution">
    <text evidence="1">The sequence shown here is derived from an EMBL/GenBank/DDBJ whole genome shotgun (WGS) entry which is preliminary data.</text>
</comment>
<organism evidence="1 2">
    <name type="scientific">Candidatus Termititenax dinenymphae</name>
    <dbReference type="NCBI Taxonomy" id="2218523"/>
    <lineage>
        <taxon>Bacteria</taxon>
        <taxon>Bacillati</taxon>
        <taxon>Candidatus Margulisiibacteriota</taxon>
        <taxon>Candidatus Termititenacia</taxon>
        <taxon>Candidatus Termititenacales</taxon>
        <taxon>Candidatus Termititenacaceae</taxon>
        <taxon>Candidatus Termititenax</taxon>
    </lineage>
</organism>